<dbReference type="OrthoDB" id="9769308at2"/>
<evidence type="ECO:0000256" key="1">
    <source>
        <dbReference type="ARBA" id="ARBA00022441"/>
    </source>
</evidence>
<dbReference type="PANTHER" id="PTHR46344">
    <property type="entry name" value="OS02G0202900 PROTEIN"/>
    <property type="match status" value="1"/>
</dbReference>
<gene>
    <name evidence="3" type="ORF">NSJP_3317</name>
</gene>
<dbReference type="SMART" id="SM00612">
    <property type="entry name" value="Kelch"/>
    <property type="match status" value="5"/>
</dbReference>
<evidence type="ECO:0000313" key="3">
    <source>
        <dbReference type="EMBL" id="SLM49484.1"/>
    </source>
</evidence>
<keyword evidence="2" id="KW-0677">Repeat</keyword>
<dbReference type="STRING" id="1325564.NSJP_3317"/>
<dbReference type="Proteomes" id="UP000192042">
    <property type="component" value="Chromosome I"/>
</dbReference>
<dbReference type="RefSeq" id="WP_080887695.1">
    <property type="nucleotide sequence ID" value="NZ_LT828648.1"/>
</dbReference>
<proteinExistence type="predicted"/>
<evidence type="ECO:0000313" key="4">
    <source>
        <dbReference type="Proteomes" id="UP000192042"/>
    </source>
</evidence>
<keyword evidence="4" id="KW-1185">Reference proteome</keyword>
<dbReference type="KEGG" id="nja:NSJP_3317"/>
<keyword evidence="1" id="KW-0880">Kelch repeat</keyword>
<accession>A0A1W1I8Z3</accession>
<dbReference type="Pfam" id="PF24681">
    <property type="entry name" value="Kelch_KLHDC2_KLHL20_DRC7"/>
    <property type="match status" value="1"/>
</dbReference>
<dbReference type="AlphaFoldDB" id="A0A1W1I8Z3"/>
<reference evidence="3 4" key="1">
    <citation type="submission" date="2017-03" db="EMBL/GenBank/DDBJ databases">
        <authorList>
            <person name="Afonso C.L."/>
            <person name="Miller P.J."/>
            <person name="Scott M.A."/>
            <person name="Spackman E."/>
            <person name="Goraichik I."/>
            <person name="Dimitrov K.M."/>
            <person name="Suarez D.L."/>
            <person name="Swayne D.E."/>
        </authorList>
    </citation>
    <scope>NUCLEOTIDE SEQUENCE [LARGE SCALE GENOMIC DNA]</scope>
    <source>
        <strain evidence="3">Genome sequencing of Nitrospira japonica strain NJ11</strain>
    </source>
</reference>
<dbReference type="InterPro" id="IPR015915">
    <property type="entry name" value="Kelch-typ_b-propeller"/>
</dbReference>
<protein>
    <submittedName>
        <fullName evidence="3">Kelch repeat type 1-containing protein</fullName>
    </submittedName>
</protein>
<dbReference type="PRINTS" id="PR00501">
    <property type="entry name" value="KELCHREPEAT"/>
</dbReference>
<evidence type="ECO:0000256" key="2">
    <source>
        <dbReference type="ARBA" id="ARBA00022737"/>
    </source>
</evidence>
<dbReference type="EMBL" id="LT828648">
    <property type="protein sequence ID" value="SLM49484.1"/>
    <property type="molecule type" value="Genomic_DNA"/>
</dbReference>
<dbReference type="InterPro" id="IPR006652">
    <property type="entry name" value="Kelch_1"/>
</dbReference>
<organism evidence="3 4">
    <name type="scientific">Nitrospira japonica</name>
    <dbReference type="NCBI Taxonomy" id="1325564"/>
    <lineage>
        <taxon>Bacteria</taxon>
        <taxon>Pseudomonadati</taxon>
        <taxon>Nitrospirota</taxon>
        <taxon>Nitrospiria</taxon>
        <taxon>Nitrospirales</taxon>
        <taxon>Nitrospiraceae</taxon>
        <taxon>Nitrospira</taxon>
    </lineage>
</organism>
<dbReference type="PANTHER" id="PTHR46344:SF27">
    <property type="entry name" value="KELCH REPEAT SUPERFAMILY PROTEIN"/>
    <property type="match status" value="1"/>
</dbReference>
<sequence length="327" mass="34771">MLHGLLLVCLLPQPSGAEPTKPDPGQGAWRTARPASLQRTEAVAVTVNGKIYVVGGFEPPGVGTATKLAITPALEEYDPASDRWTARASMPMGLHHTGIGAVGGLVYVIGGYKQSGLSIWQPVASVYAYDPAADKWTERAPMPTARGALAVAELDGMLYAIGGFGEKGNSPAVEIYDPAHDRWMPRTPLPTPRDHLAVVALNRKIYAIGGRLNGDYQRNLAVTEVYDPAVDRWESAPPLPTARSGIAAVSLGNRLYVFGGEGPEGTFRENEAYDPARHEWQRMAPMPTGRHGLGAASLQGGIHVIDGGPTPGGSFSNLHEIFTPPSR</sequence>
<dbReference type="Gene3D" id="2.120.10.80">
    <property type="entry name" value="Kelch-type beta propeller"/>
    <property type="match status" value="2"/>
</dbReference>
<dbReference type="SUPFAM" id="SSF117281">
    <property type="entry name" value="Kelch motif"/>
    <property type="match status" value="1"/>
</dbReference>
<dbReference type="Pfam" id="PF01344">
    <property type="entry name" value="Kelch_1"/>
    <property type="match status" value="2"/>
</dbReference>
<name>A0A1W1I8Z3_9BACT</name>